<reference evidence="10" key="1">
    <citation type="submission" date="2025-05" db="UniProtKB">
        <authorList>
            <consortium name="EnsemblMetazoa"/>
        </authorList>
    </citation>
    <scope>IDENTIFICATION</scope>
</reference>
<evidence type="ECO:0000313" key="10">
    <source>
        <dbReference type="EnsemblMetazoa" id="XP_050510795.1"/>
    </source>
</evidence>
<dbReference type="InterPro" id="IPR011501">
    <property type="entry name" value="Noc3_N"/>
</dbReference>
<keyword evidence="4" id="KW-0539">Nucleus</keyword>
<organism evidence="10 11">
    <name type="scientific">Diabrotica virgifera virgifera</name>
    <name type="common">western corn rootworm</name>
    <dbReference type="NCBI Taxonomy" id="50390"/>
    <lineage>
        <taxon>Eukaryota</taxon>
        <taxon>Metazoa</taxon>
        <taxon>Ecdysozoa</taxon>
        <taxon>Arthropoda</taxon>
        <taxon>Hexapoda</taxon>
        <taxon>Insecta</taxon>
        <taxon>Pterygota</taxon>
        <taxon>Neoptera</taxon>
        <taxon>Endopterygota</taxon>
        <taxon>Coleoptera</taxon>
        <taxon>Polyphaga</taxon>
        <taxon>Cucujiformia</taxon>
        <taxon>Chrysomeloidea</taxon>
        <taxon>Chrysomelidae</taxon>
        <taxon>Galerucinae</taxon>
        <taxon>Diabroticina</taxon>
        <taxon>Diabroticites</taxon>
        <taxon>Diabrotica</taxon>
    </lineage>
</organism>
<comment type="subcellular location">
    <subcellularLocation>
        <location evidence="1">Nucleus</location>
        <location evidence="1">Nucleolus</location>
    </subcellularLocation>
</comment>
<accession>A0ABM5KKR9</accession>
<evidence type="ECO:0000256" key="2">
    <source>
        <dbReference type="ARBA" id="ARBA00007797"/>
    </source>
</evidence>
<dbReference type="PANTHER" id="PTHR14428:SF5">
    <property type="entry name" value="NUCLEOLAR COMPLEX PROTEIN 3 HOMOLOG"/>
    <property type="match status" value="1"/>
</dbReference>
<dbReference type="Pfam" id="PF07540">
    <property type="entry name" value="NOC3p"/>
    <property type="match status" value="1"/>
</dbReference>
<sequence length="1031" mass="118760">MEFEIEEKFVEHDQRSIHSRLSTSTEFVDFKNELVEDKSAMELQLKIEEEFVDHKEMKNEPEEEYGSAIEVKVEPKEEFAGDVEGCIEPHLITSLDLKNLNNEQCEDNLGLSYTENRMEIMKILPEDSFNKNQISPDSEEVPLTNLNGHMNIETGERLEQNKSMELQFKIEEESVDYKEMKNEPEDEDGSAMEVKVETKEEFARDVEGCIEPHLIMSLDLKNLNNEQCEDNLGLSHKNRMEIMKILPEDSFNKNQISPDYEEVPINNLNGHVNMKTEEGPEKNKCLSYKKNRMEIMKISPEDSFNKNQISPDSEEVPINNLNVTIQTGEGPEKNKCEICFKQSEGPKSKKRKLTDDDSLENQYEAQLDEGESDKQVKNLLPIKTKRGIIPMQTLEPIQDEQDEEASDVNNEEEVIEETEPEGNNFSLESTGFDTGEPISAAQLLAKRNEVINKMKIHIGTLSSGLLENPEEKVLNLRTLLSLMDEEAAQLYITVKKLITVSLLEVFKDILPSYEIKNLMPDGVKLKKDTLKLQKYEENLLLYYKKFLQKLEKYALVLFKKRGDTRKRSEEELTLGVLAIQAMCELLITHPYFNFSQNIAQAVVPFLNNRDKSVRELVKTSVKTVFKEDKKDEITLKILRIINNYLKNHLHVHVDMLEVFLVLNLRDVNLDQEKEQDMKQKKLMSHKSRLLQMSKKERKRKKKLKEVEKELMETKAEENKQVKQKNLTEITKIIFNVYFRILKTSSDTKILGVCLEGLAKYAHCINLEYYVDIVNVLDNLLKEDWLGYREQLHCIQTAFAILGGQGEALNLDPLRFYNNLYKELLTINASSKKSDSTLILIKTLNEALVRRRKKITSKRMLGFTKRLAQLSLQLTHDGSMGCLSLIKTIMQLSRSTDILLDLDPSTGEGKYDPEIDDPEYSNASSSALYELMLLSKHYHPIVSKFGRNIASGAPSAGEGSLPGEYAKSAADQLYIDFDMSEMAFNPPVPPPKKEQPKTRPKQIFFADSTFEEECRQCLRRPTKRKSFWFDSL</sequence>
<dbReference type="Proteomes" id="UP001652700">
    <property type="component" value="Unplaced"/>
</dbReference>
<evidence type="ECO:0000256" key="4">
    <source>
        <dbReference type="ARBA" id="ARBA00023242"/>
    </source>
</evidence>
<evidence type="ECO:0000259" key="9">
    <source>
        <dbReference type="Pfam" id="PF07540"/>
    </source>
</evidence>
<comment type="similarity">
    <text evidence="2">Belongs to the CBF/MAK21 family.</text>
</comment>
<feature type="domain" description="CCAAT-binding factor" evidence="8">
    <location>
        <begin position="791"/>
        <end position="944"/>
    </location>
</feature>
<evidence type="ECO:0000256" key="5">
    <source>
        <dbReference type="ARBA" id="ARBA00032701"/>
    </source>
</evidence>
<dbReference type="PANTHER" id="PTHR14428">
    <property type="entry name" value="NUCLEOLAR COMPLEX PROTEIN 3"/>
    <property type="match status" value="1"/>
</dbReference>
<keyword evidence="3 7" id="KW-0175">Coiled coil</keyword>
<dbReference type="Pfam" id="PF03914">
    <property type="entry name" value="CBF"/>
    <property type="match status" value="1"/>
</dbReference>
<evidence type="ECO:0000256" key="1">
    <source>
        <dbReference type="ARBA" id="ARBA00004604"/>
    </source>
</evidence>
<protein>
    <recommendedName>
        <fullName evidence="6">NOC3-like protein</fullName>
    </recommendedName>
    <alternativeName>
        <fullName evidence="5">Nucleolar complex-associated protein 3-like protein</fullName>
    </alternativeName>
</protein>
<evidence type="ECO:0000256" key="6">
    <source>
        <dbReference type="ARBA" id="ARBA00032937"/>
    </source>
</evidence>
<name>A0ABM5KKR9_DIAVI</name>
<proteinExistence type="inferred from homology"/>
<dbReference type="InterPro" id="IPR016903">
    <property type="entry name" value="Nucleolar_cplx-assoc_3"/>
</dbReference>
<keyword evidence="11" id="KW-1185">Reference proteome</keyword>
<evidence type="ECO:0000256" key="7">
    <source>
        <dbReference type="SAM" id="Coils"/>
    </source>
</evidence>
<evidence type="ECO:0000259" key="8">
    <source>
        <dbReference type="Pfam" id="PF03914"/>
    </source>
</evidence>
<dbReference type="InterPro" id="IPR005612">
    <property type="entry name" value="CCAAT-binding_factor"/>
</dbReference>
<feature type="coiled-coil region" evidence="7">
    <location>
        <begin position="696"/>
        <end position="723"/>
    </location>
</feature>
<evidence type="ECO:0000256" key="3">
    <source>
        <dbReference type="ARBA" id="ARBA00023054"/>
    </source>
</evidence>
<evidence type="ECO:0000313" key="11">
    <source>
        <dbReference type="Proteomes" id="UP001652700"/>
    </source>
</evidence>
<feature type="domain" description="Nucleolar complex-associated protein 3 N-terminal" evidence="9">
    <location>
        <begin position="454"/>
        <end position="546"/>
    </location>
</feature>
<dbReference type="EnsemblMetazoa" id="XM_050654838.1">
    <property type="protein sequence ID" value="XP_050510795.1"/>
    <property type="gene ID" value="LOC114331221"/>
</dbReference>
<dbReference type="GeneID" id="114331221"/>
<dbReference type="RefSeq" id="XP_050510795.1">
    <property type="nucleotide sequence ID" value="XM_050654838.1"/>
</dbReference>